<name>A0A4Y3VX63_9ACTN</name>
<evidence type="ECO:0000313" key="1">
    <source>
        <dbReference type="EMBL" id="GEC10371.1"/>
    </source>
</evidence>
<keyword evidence="2" id="KW-1185">Reference proteome</keyword>
<comment type="caution">
    <text evidence="1">The sequence shown here is derived from an EMBL/GenBank/DDBJ whole genome shotgun (WGS) entry which is preliminary data.</text>
</comment>
<organism evidence="1 2">
    <name type="scientific">Streptomyces spinoverrucosus</name>
    <dbReference type="NCBI Taxonomy" id="284043"/>
    <lineage>
        <taxon>Bacteria</taxon>
        <taxon>Bacillati</taxon>
        <taxon>Actinomycetota</taxon>
        <taxon>Actinomycetes</taxon>
        <taxon>Kitasatosporales</taxon>
        <taxon>Streptomycetaceae</taxon>
        <taxon>Streptomyces</taxon>
    </lineage>
</organism>
<protein>
    <submittedName>
        <fullName evidence="1">Uncharacterized protein</fullName>
    </submittedName>
</protein>
<proteinExistence type="predicted"/>
<accession>A0A4Y3VX63</accession>
<reference evidence="1 2" key="1">
    <citation type="submission" date="2019-06" db="EMBL/GenBank/DDBJ databases">
        <title>Whole genome shotgun sequence of Streptomyces spinoverrucosus NBRC 14228.</title>
        <authorList>
            <person name="Hosoyama A."/>
            <person name="Uohara A."/>
            <person name="Ohji S."/>
            <person name="Ichikawa N."/>
        </authorList>
    </citation>
    <scope>NUCLEOTIDE SEQUENCE [LARGE SCALE GENOMIC DNA]</scope>
    <source>
        <strain evidence="1 2">NBRC 14228</strain>
    </source>
</reference>
<dbReference type="Proteomes" id="UP000317881">
    <property type="component" value="Unassembled WGS sequence"/>
</dbReference>
<dbReference type="AlphaFoldDB" id="A0A4Y3VX63"/>
<sequence>MVLEWLKLNHDRHKGELGFPGEAEEWDLYLSGEYVRVEFTERLHQILSQHLEARYPEFLAELELASRVVWYGSERWRPPNDDQNGWIKLSHYPLTMRADDYVNEQNRAVPKSRPSLETQVPPASTAVKGGGRKVLRFSNLVSFQNKAKSCGVRDGTVSNIIENADGLKTLEKTLHVWWAADQKTIRVEVDLTEREETQEVLANCAVNEPVPFVQIGENLIIRKHEMVQTFEVLRLAEYPMGNLLCVARRKFVLLTGSAVDQERLKNSLEREGCALQSTHT</sequence>
<gene>
    <name evidence="1" type="ORF">SSP24_80260</name>
</gene>
<evidence type="ECO:0000313" key="2">
    <source>
        <dbReference type="Proteomes" id="UP000317881"/>
    </source>
</evidence>
<dbReference type="EMBL" id="BJND01000105">
    <property type="protein sequence ID" value="GEC10371.1"/>
    <property type="molecule type" value="Genomic_DNA"/>
</dbReference>